<proteinExistence type="predicted"/>
<gene>
    <name evidence="1" type="ORF">K435DRAFT_880965</name>
</gene>
<sequence length="64" mass="6707">MYPGGLASSNKPEVQSKIFGGISVTRDIGRPPLAHSVRNSELTTIASPPPGYVLEGTANVISNR</sequence>
<evidence type="ECO:0000313" key="2">
    <source>
        <dbReference type="Proteomes" id="UP000297245"/>
    </source>
</evidence>
<reference evidence="1 2" key="1">
    <citation type="journal article" date="2019" name="Nat. Ecol. Evol.">
        <title>Megaphylogeny resolves global patterns of mushroom evolution.</title>
        <authorList>
            <person name="Varga T."/>
            <person name="Krizsan K."/>
            <person name="Foldi C."/>
            <person name="Dima B."/>
            <person name="Sanchez-Garcia M."/>
            <person name="Sanchez-Ramirez S."/>
            <person name="Szollosi G.J."/>
            <person name="Szarkandi J.G."/>
            <person name="Papp V."/>
            <person name="Albert L."/>
            <person name="Andreopoulos W."/>
            <person name="Angelini C."/>
            <person name="Antonin V."/>
            <person name="Barry K.W."/>
            <person name="Bougher N.L."/>
            <person name="Buchanan P."/>
            <person name="Buyck B."/>
            <person name="Bense V."/>
            <person name="Catcheside P."/>
            <person name="Chovatia M."/>
            <person name="Cooper J."/>
            <person name="Damon W."/>
            <person name="Desjardin D."/>
            <person name="Finy P."/>
            <person name="Geml J."/>
            <person name="Haridas S."/>
            <person name="Hughes K."/>
            <person name="Justo A."/>
            <person name="Karasinski D."/>
            <person name="Kautmanova I."/>
            <person name="Kiss B."/>
            <person name="Kocsube S."/>
            <person name="Kotiranta H."/>
            <person name="LaButti K.M."/>
            <person name="Lechner B.E."/>
            <person name="Liimatainen K."/>
            <person name="Lipzen A."/>
            <person name="Lukacs Z."/>
            <person name="Mihaltcheva S."/>
            <person name="Morgado L.N."/>
            <person name="Niskanen T."/>
            <person name="Noordeloos M.E."/>
            <person name="Ohm R.A."/>
            <person name="Ortiz-Santana B."/>
            <person name="Ovrebo C."/>
            <person name="Racz N."/>
            <person name="Riley R."/>
            <person name="Savchenko A."/>
            <person name="Shiryaev A."/>
            <person name="Soop K."/>
            <person name="Spirin V."/>
            <person name="Szebenyi C."/>
            <person name="Tomsovsky M."/>
            <person name="Tulloss R.E."/>
            <person name="Uehling J."/>
            <person name="Grigoriev I.V."/>
            <person name="Vagvolgyi C."/>
            <person name="Papp T."/>
            <person name="Martin F.M."/>
            <person name="Miettinen O."/>
            <person name="Hibbett D.S."/>
            <person name="Nagy L.G."/>
        </authorList>
    </citation>
    <scope>NUCLEOTIDE SEQUENCE [LARGE SCALE GENOMIC DNA]</scope>
    <source>
        <strain evidence="1 2">CBS 962.96</strain>
    </source>
</reference>
<dbReference type="EMBL" id="ML182269">
    <property type="protein sequence ID" value="THU75366.1"/>
    <property type="molecule type" value="Genomic_DNA"/>
</dbReference>
<keyword evidence="2" id="KW-1185">Reference proteome</keyword>
<protein>
    <submittedName>
        <fullName evidence="1">Uncharacterized protein</fullName>
    </submittedName>
</protein>
<dbReference type="Proteomes" id="UP000297245">
    <property type="component" value="Unassembled WGS sequence"/>
</dbReference>
<evidence type="ECO:0000313" key="1">
    <source>
        <dbReference type="EMBL" id="THU75366.1"/>
    </source>
</evidence>
<organism evidence="1 2">
    <name type="scientific">Dendrothele bispora (strain CBS 962.96)</name>
    <dbReference type="NCBI Taxonomy" id="1314807"/>
    <lineage>
        <taxon>Eukaryota</taxon>
        <taxon>Fungi</taxon>
        <taxon>Dikarya</taxon>
        <taxon>Basidiomycota</taxon>
        <taxon>Agaricomycotina</taxon>
        <taxon>Agaricomycetes</taxon>
        <taxon>Agaricomycetidae</taxon>
        <taxon>Agaricales</taxon>
        <taxon>Agaricales incertae sedis</taxon>
        <taxon>Dendrothele</taxon>
    </lineage>
</organism>
<dbReference type="AlphaFoldDB" id="A0A4S8KIU0"/>
<accession>A0A4S8KIU0</accession>
<name>A0A4S8KIU0_DENBC</name>